<evidence type="ECO:0000256" key="10">
    <source>
        <dbReference type="SAM" id="MobiDB-lite"/>
    </source>
</evidence>
<feature type="region of interest" description="Disordered" evidence="10">
    <location>
        <begin position="1"/>
        <end position="25"/>
    </location>
</feature>
<name>A0A067KPD4_JATCU</name>
<dbReference type="Proteomes" id="UP000027138">
    <property type="component" value="Unassembled WGS sequence"/>
</dbReference>
<evidence type="ECO:0000256" key="11">
    <source>
        <dbReference type="SAM" id="Phobius"/>
    </source>
</evidence>
<evidence type="ECO:0000256" key="2">
    <source>
        <dbReference type="ARBA" id="ARBA00008017"/>
    </source>
</evidence>
<keyword evidence="6" id="KW-0406">Ion transport</keyword>
<keyword evidence="5 11" id="KW-1133">Transmembrane helix</keyword>
<evidence type="ECO:0000259" key="12">
    <source>
        <dbReference type="Pfam" id="PF00924"/>
    </source>
</evidence>
<accession>A0A067KPD4</accession>
<organism evidence="13 14">
    <name type="scientific">Jatropha curcas</name>
    <name type="common">Barbados nut</name>
    <dbReference type="NCBI Taxonomy" id="180498"/>
    <lineage>
        <taxon>Eukaryota</taxon>
        <taxon>Viridiplantae</taxon>
        <taxon>Streptophyta</taxon>
        <taxon>Embryophyta</taxon>
        <taxon>Tracheophyta</taxon>
        <taxon>Spermatophyta</taxon>
        <taxon>Magnoliopsida</taxon>
        <taxon>eudicotyledons</taxon>
        <taxon>Gunneridae</taxon>
        <taxon>Pentapetalae</taxon>
        <taxon>rosids</taxon>
        <taxon>fabids</taxon>
        <taxon>Malpighiales</taxon>
        <taxon>Euphorbiaceae</taxon>
        <taxon>Crotonoideae</taxon>
        <taxon>Jatropheae</taxon>
        <taxon>Jatropha</taxon>
    </lineage>
</organism>
<protein>
    <recommendedName>
        <fullName evidence="9">Mechanosensitive ion channel protein</fullName>
    </recommendedName>
</protein>
<dbReference type="PANTHER" id="PTHR31618">
    <property type="entry name" value="MECHANOSENSITIVE ION CHANNEL PROTEIN 5"/>
    <property type="match status" value="1"/>
</dbReference>
<dbReference type="Pfam" id="PF00924">
    <property type="entry name" value="MS_channel_2nd"/>
    <property type="match status" value="1"/>
</dbReference>
<evidence type="ECO:0000256" key="3">
    <source>
        <dbReference type="ARBA" id="ARBA00022448"/>
    </source>
</evidence>
<dbReference type="GO" id="GO:0006820">
    <property type="term" value="P:monoatomic anion transport"/>
    <property type="evidence" value="ECO:0007669"/>
    <property type="project" value="TreeGrafter"/>
</dbReference>
<evidence type="ECO:0000256" key="7">
    <source>
        <dbReference type="ARBA" id="ARBA00023136"/>
    </source>
</evidence>
<dbReference type="InterPro" id="IPR010920">
    <property type="entry name" value="LSM_dom_sf"/>
</dbReference>
<feature type="compositionally biased region" description="Acidic residues" evidence="10">
    <location>
        <begin position="142"/>
        <end position="157"/>
    </location>
</feature>
<dbReference type="EMBL" id="KK914420">
    <property type="protein sequence ID" value="KDP36863.1"/>
    <property type="molecule type" value="Genomic_DNA"/>
</dbReference>
<dbReference type="FunFam" id="2.30.30.60:FF:000003">
    <property type="entry name" value="Predicted mechanosensitive ion channel"/>
    <property type="match status" value="1"/>
</dbReference>
<comment type="subcellular location">
    <subcellularLocation>
        <location evidence="1">Membrane</location>
        <topology evidence="1">Multi-pass membrane protein</topology>
    </subcellularLocation>
</comment>
<feature type="transmembrane region" description="Helical" evidence="11">
    <location>
        <begin position="283"/>
        <end position="303"/>
    </location>
</feature>
<evidence type="ECO:0000313" key="14">
    <source>
        <dbReference type="Proteomes" id="UP000027138"/>
    </source>
</evidence>
<evidence type="ECO:0000256" key="1">
    <source>
        <dbReference type="ARBA" id="ARBA00004141"/>
    </source>
</evidence>
<feature type="compositionally biased region" description="Basic residues" evidence="10">
    <location>
        <begin position="1"/>
        <end position="15"/>
    </location>
</feature>
<evidence type="ECO:0000256" key="9">
    <source>
        <dbReference type="PIRNR" id="PIRNR017209"/>
    </source>
</evidence>
<comment type="similarity">
    <text evidence="2 9">Belongs to the MscS (TC 1.A.23) family.</text>
</comment>
<dbReference type="GO" id="GO:0008381">
    <property type="term" value="F:mechanosensitive monoatomic ion channel activity"/>
    <property type="evidence" value="ECO:0007669"/>
    <property type="project" value="TreeGrafter"/>
</dbReference>
<dbReference type="Gene3D" id="2.30.30.60">
    <property type="match status" value="1"/>
</dbReference>
<evidence type="ECO:0000256" key="6">
    <source>
        <dbReference type="ARBA" id="ARBA00023065"/>
    </source>
</evidence>
<evidence type="ECO:0000256" key="4">
    <source>
        <dbReference type="ARBA" id="ARBA00022692"/>
    </source>
</evidence>
<reference evidence="13 14" key="1">
    <citation type="journal article" date="2014" name="PLoS ONE">
        <title>Global Analysis of Gene Expression Profiles in Physic Nut (Jatropha curcas L.) Seedlings Exposed to Salt Stress.</title>
        <authorList>
            <person name="Zhang L."/>
            <person name="Zhang C."/>
            <person name="Wu P."/>
            <person name="Chen Y."/>
            <person name="Li M."/>
            <person name="Jiang H."/>
            <person name="Wu G."/>
        </authorList>
    </citation>
    <scope>NUCLEOTIDE SEQUENCE [LARGE SCALE GENOMIC DNA]</scope>
    <source>
        <strain evidence="14">cv. GZQX0401</strain>
        <tissue evidence="13">Young leaves</tissue>
    </source>
</reference>
<evidence type="ECO:0000256" key="8">
    <source>
        <dbReference type="ARBA" id="ARBA00023303"/>
    </source>
</evidence>
<gene>
    <name evidence="13" type="ORF">JCGZ_08154</name>
</gene>
<feature type="region of interest" description="Disordered" evidence="10">
    <location>
        <begin position="123"/>
        <end position="157"/>
    </location>
</feature>
<dbReference type="GO" id="GO:0005886">
    <property type="term" value="C:plasma membrane"/>
    <property type="evidence" value="ECO:0007669"/>
    <property type="project" value="UniProtKB-UniRule"/>
</dbReference>
<feature type="transmembrane region" description="Helical" evidence="11">
    <location>
        <begin position="528"/>
        <end position="553"/>
    </location>
</feature>
<proteinExistence type="inferred from homology"/>
<dbReference type="InterPro" id="IPR006685">
    <property type="entry name" value="MscS_channel_2nd"/>
</dbReference>
<feature type="transmembrane region" description="Helical" evidence="11">
    <location>
        <begin position="211"/>
        <end position="234"/>
    </location>
</feature>
<feature type="transmembrane region" description="Helical" evidence="11">
    <location>
        <begin position="254"/>
        <end position="271"/>
    </location>
</feature>
<dbReference type="PANTHER" id="PTHR31618:SF8">
    <property type="entry name" value="MECHANOSENSITIVE ION CHANNEL PROTEIN"/>
    <property type="match status" value="1"/>
</dbReference>
<keyword evidence="4 11" id="KW-0812">Transmembrane</keyword>
<keyword evidence="14" id="KW-1185">Reference proteome</keyword>
<keyword evidence="3" id="KW-0813">Transport</keyword>
<dbReference type="AlphaFoldDB" id="A0A067KPD4"/>
<dbReference type="OrthoDB" id="544685at2759"/>
<sequence length="761" mass="88604">MESLRKSLKAYRFHTKQQQDHPQEEKQALLNNQKDHQMTQSQKEEVVFKIDADTDTASKSGGESSSGKFAGLSKKLKFEDILNVAVRQRNKDLPDQGNSRFTSTDSFRRNSWRSILNKTKSRLIDPPEEQYQRSDTTYYGGDFEEDEDRNEEEEDGVEDIPEEYKKMTFSALTMLQRVILVFVTLALVCSLSIPAIRKQTLWGLSLWKWEIMVMALICGHLVSGWGIKVVVIFIERNYLLRKRVLYFVYGLRKAVQNCLWLGLVLLVWHWIFNKKVEETKSKMLLYVTRILICLFAGTFIWLLKTLIVKVLASSFHVNTFFERIQEALFNQYVIETLCGPPLYERQSEEEEDFKETLAANNRSGRLNKCPTVGKRHRFSRKNDEEILIEHLHKLNQKNISAWNMRRMIKIVRHATFSTLDEQILNSNIEDESLFHIRSECQAKEAAKKIFNKVARPGSQYIFLDDMMRFMGKEEALRAMNQFGATTENEGISKLSLNSWLVNAFRERKALALSLNDTKTAVDELHNMLNILVAIVVMIIWLLILGVNITHFLVFISSQLLLVAFIFGNSCKTTFEAIIFLFIMHPFDVGDRCQVDGVEMIVEEMNILTTVFLRYDKQKITYPNSVLATKPIGNYYRSPDMDEAIDFSIHISTPLEKIAIMKDRIKEYIEGNNDHWHPNANIIAKDLEDMNKINMLLWVTHKLNFQRSGERWSRRTLLVEQMIKVFKELDIEYRLLPLDVNVRNLQPLNSSRLPSNWTTCAN</sequence>
<dbReference type="InterPro" id="IPR023408">
    <property type="entry name" value="MscS_beta-dom_sf"/>
</dbReference>
<keyword evidence="8" id="KW-0407">Ion channel</keyword>
<feature type="domain" description="Mechanosensitive ion channel MscS" evidence="12">
    <location>
        <begin position="578"/>
        <end position="635"/>
    </location>
</feature>
<evidence type="ECO:0000313" key="13">
    <source>
        <dbReference type="EMBL" id="KDP36863.1"/>
    </source>
</evidence>
<evidence type="ECO:0000256" key="5">
    <source>
        <dbReference type="ARBA" id="ARBA00022989"/>
    </source>
</evidence>
<feature type="transmembrane region" description="Helical" evidence="11">
    <location>
        <begin position="174"/>
        <end position="196"/>
    </location>
</feature>
<dbReference type="PIRSF" id="PIRSF017209">
    <property type="entry name" value="Memb_At2g17000_prd"/>
    <property type="match status" value="1"/>
</dbReference>
<dbReference type="SUPFAM" id="SSF50182">
    <property type="entry name" value="Sm-like ribonucleoproteins"/>
    <property type="match status" value="1"/>
</dbReference>
<feature type="transmembrane region" description="Helical" evidence="11">
    <location>
        <begin position="559"/>
        <end position="582"/>
    </location>
</feature>
<dbReference type="GO" id="GO:0050982">
    <property type="term" value="P:detection of mechanical stimulus"/>
    <property type="evidence" value="ECO:0007669"/>
    <property type="project" value="UniProtKB-ARBA"/>
</dbReference>
<dbReference type="KEGG" id="jcu:105635409"/>
<keyword evidence="7 9" id="KW-0472">Membrane</keyword>
<dbReference type="InterPro" id="IPR016688">
    <property type="entry name" value="MscS-like_plants/fungi"/>
</dbReference>